<feature type="compositionally biased region" description="Basic residues" evidence="1">
    <location>
        <begin position="84"/>
        <end position="94"/>
    </location>
</feature>
<dbReference type="Proteomes" id="UP001054945">
    <property type="component" value="Unassembled WGS sequence"/>
</dbReference>
<feature type="region of interest" description="Disordered" evidence="1">
    <location>
        <begin position="60"/>
        <end position="111"/>
    </location>
</feature>
<evidence type="ECO:0000313" key="2">
    <source>
        <dbReference type="EMBL" id="GIY88929.1"/>
    </source>
</evidence>
<protein>
    <recommendedName>
        <fullName evidence="4">Secreted protein</fullName>
    </recommendedName>
</protein>
<keyword evidence="3" id="KW-1185">Reference proteome</keyword>
<feature type="compositionally biased region" description="Basic and acidic residues" evidence="1">
    <location>
        <begin position="95"/>
        <end position="111"/>
    </location>
</feature>
<evidence type="ECO:0000256" key="1">
    <source>
        <dbReference type="SAM" id="MobiDB-lite"/>
    </source>
</evidence>
<gene>
    <name evidence="2" type="ORF">CEXT_614211</name>
</gene>
<feature type="compositionally biased region" description="Basic and acidic residues" evidence="1">
    <location>
        <begin position="64"/>
        <end position="83"/>
    </location>
</feature>
<proteinExistence type="predicted"/>
<accession>A0AAV4X341</accession>
<evidence type="ECO:0008006" key="4">
    <source>
        <dbReference type="Google" id="ProtNLM"/>
    </source>
</evidence>
<name>A0AAV4X341_CAEEX</name>
<sequence>MHSRSLLMLFVDHMMRSFFAYTPFKVISSVVFEDSAFMRSSSAETVVLWVTMCSTPEAYGPGVRKGEREKKAKQERAAREMRKYSRCRRGKKKREKSEKEMLKSELGGEMR</sequence>
<reference evidence="2 3" key="1">
    <citation type="submission" date="2021-06" db="EMBL/GenBank/DDBJ databases">
        <title>Caerostris extrusa draft genome.</title>
        <authorList>
            <person name="Kono N."/>
            <person name="Arakawa K."/>
        </authorList>
    </citation>
    <scope>NUCLEOTIDE SEQUENCE [LARGE SCALE GENOMIC DNA]</scope>
</reference>
<evidence type="ECO:0000313" key="3">
    <source>
        <dbReference type="Proteomes" id="UP001054945"/>
    </source>
</evidence>
<comment type="caution">
    <text evidence="2">The sequence shown here is derived from an EMBL/GenBank/DDBJ whole genome shotgun (WGS) entry which is preliminary data.</text>
</comment>
<dbReference type="EMBL" id="BPLR01017125">
    <property type="protein sequence ID" value="GIY88929.1"/>
    <property type="molecule type" value="Genomic_DNA"/>
</dbReference>
<organism evidence="2 3">
    <name type="scientific">Caerostris extrusa</name>
    <name type="common">Bark spider</name>
    <name type="synonym">Caerostris bankana</name>
    <dbReference type="NCBI Taxonomy" id="172846"/>
    <lineage>
        <taxon>Eukaryota</taxon>
        <taxon>Metazoa</taxon>
        <taxon>Ecdysozoa</taxon>
        <taxon>Arthropoda</taxon>
        <taxon>Chelicerata</taxon>
        <taxon>Arachnida</taxon>
        <taxon>Araneae</taxon>
        <taxon>Araneomorphae</taxon>
        <taxon>Entelegynae</taxon>
        <taxon>Araneoidea</taxon>
        <taxon>Araneidae</taxon>
        <taxon>Caerostris</taxon>
    </lineage>
</organism>
<dbReference type="AlphaFoldDB" id="A0AAV4X341"/>